<comment type="caution">
    <text evidence="1">The sequence shown here is derived from an EMBL/GenBank/DDBJ whole genome shotgun (WGS) entry which is preliminary data.</text>
</comment>
<evidence type="ECO:0008006" key="3">
    <source>
        <dbReference type="Google" id="ProtNLM"/>
    </source>
</evidence>
<accession>A0ABN1NHL2</accession>
<proteinExistence type="predicted"/>
<sequence>MRHAWPYALYRPGPGGGTLPDMRGSGRIAHLSRGRRMMAGAVLAAGAVGGVAACDPGGLNAASVAYTTDRTVTAELNRQNASVRRLDCTGGYGRDRARTAPASDTTVVTVDCRGETQDGRRITVTGEVTRAVDGACVRGNLVAEVGGKEWFRVSGLGNCEATTGPTYRPPVTYRPTTPGQPGPTVTVTVTRTIWCLDNPACGPVQGK</sequence>
<keyword evidence="2" id="KW-1185">Reference proteome</keyword>
<protein>
    <recommendedName>
        <fullName evidence="3">Lipoprotein</fullName>
    </recommendedName>
</protein>
<gene>
    <name evidence="1" type="ORF">GCM10009549_14740</name>
</gene>
<name>A0ABN1NHL2_9ACTN</name>
<reference evidence="1 2" key="1">
    <citation type="journal article" date="2019" name="Int. J. Syst. Evol. Microbiol.">
        <title>The Global Catalogue of Microorganisms (GCM) 10K type strain sequencing project: providing services to taxonomists for standard genome sequencing and annotation.</title>
        <authorList>
            <consortium name="The Broad Institute Genomics Platform"/>
            <consortium name="The Broad Institute Genome Sequencing Center for Infectious Disease"/>
            <person name="Wu L."/>
            <person name="Ma J."/>
        </authorList>
    </citation>
    <scope>NUCLEOTIDE SEQUENCE [LARGE SCALE GENOMIC DNA]</scope>
    <source>
        <strain evidence="1 2">JCM 10673</strain>
    </source>
</reference>
<evidence type="ECO:0000313" key="1">
    <source>
        <dbReference type="EMBL" id="GAA0908110.1"/>
    </source>
</evidence>
<evidence type="ECO:0000313" key="2">
    <source>
        <dbReference type="Proteomes" id="UP001501005"/>
    </source>
</evidence>
<dbReference type="EMBL" id="BAAAHG010000008">
    <property type="protein sequence ID" value="GAA0908110.1"/>
    <property type="molecule type" value="Genomic_DNA"/>
</dbReference>
<organism evidence="1 2">
    <name type="scientific">Streptomyces thermoalcalitolerans</name>
    <dbReference type="NCBI Taxonomy" id="65605"/>
    <lineage>
        <taxon>Bacteria</taxon>
        <taxon>Bacillati</taxon>
        <taxon>Actinomycetota</taxon>
        <taxon>Actinomycetes</taxon>
        <taxon>Kitasatosporales</taxon>
        <taxon>Streptomycetaceae</taxon>
        <taxon>Streptomyces</taxon>
    </lineage>
</organism>
<dbReference type="Proteomes" id="UP001501005">
    <property type="component" value="Unassembled WGS sequence"/>
</dbReference>